<dbReference type="RefSeq" id="WP_345162122.1">
    <property type="nucleotide sequence ID" value="NZ_BAABHC010000029.1"/>
</dbReference>
<gene>
    <name evidence="2" type="ORF">GCM10023188_42400</name>
</gene>
<accession>A0ABP8M1H5</accession>
<feature type="transmembrane region" description="Helical" evidence="1">
    <location>
        <begin position="7"/>
        <end position="24"/>
    </location>
</feature>
<evidence type="ECO:0000256" key="1">
    <source>
        <dbReference type="SAM" id="Phobius"/>
    </source>
</evidence>
<name>A0ABP8M1H5_9BACT</name>
<keyword evidence="1" id="KW-0812">Transmembrane</keyword>
<keyword evidence="1" id="KW-0472">Membrane</keyword>
<dbReference type="EMBL" id="BAABHC010000029">
    <property type="protein sequence ID" value="GAA4442564.1"/>
    <property type="molecule type" value="Genomic_DNA"/>
</dbReference>
<evidence type="ECO:0000313" key="2">
    <source>
        <dbReference type="EMBL" id="GAA4442564.1"/>
    </source>
</evidence>
<organism evidence="2 3">
    <name type="scientific">Pontibacter saemangeumensis</name>
    <dbReference type="NCBI Taxonomy" id="1084525"/>
    <lineage>
        <taxon>Bacteria</taxon>
        <taxon>Pseudomonadati</taxon>
        <taxon>Bacteroidota</taxon>
        <taxon>Cytophagia</taxon>
        <taxon>Cytophagales</taxon>
        <taxon>Hymenobacteraceae</taxon>
        <taxon>Pontibacter</taxon>
    </lineage>
</organism>
<comment type="caution">
    <text evidence="2">The sequence shown here is derived from an EMBL/GenBank/DDBJ whole genome shotgun (WGS) entry which is preliminary data.</text>
</comment>
<sequence>MTYAQPLIGIAFVWAGFVCAISFMEAWLKFRAPGVTLPVGLSIGRLIFSALNKVEWGFALASVFLLIYGGSYHSLSPVFLLVPVLLLLQTIWLLPAMSKRAELIISGAKVSRSSLHVYYIGAELLKLVLLVMFGVELFRS</sequence>
<protein>
    <recommendedName>
        <fullName evidence="4">DUF4149 domain-containing protein</fullName>
    </recommendedName>
</protein>
<dbReference type="Proteomes" id="UP001500552">
    <property type="component" value="Unassembled WGS sequence"/>
</dbReference>
<keyword evidence="3" id="KW-1185">Reference proteome</keyword>
<feature type="transmembrane region" description="Helical" evidence="1">
    <location>
        <begin position="78"/>
        <end position="96"/>
    </location>
</feature>
<feature type="transmembrane region" description="Helical" evidence="1">
    <location>
        <begin position="117"/>
        <end position="138"/>
    </location>
</feature>
<evidence type="ECO:0008006" key="4">
    <source>
        <dbReference type="Google" id="ProtNLM"/>
    </source>
</evidence>
<evidence type="ECO:0000313" key="3">
    <source>
        <dbReference type="Proteomes" id="UP001500552"/>
    </source>
</evidence>
<keyword evidence="1" id="KW-1133">Transmembrane helix</keyword>
<feature type="transmembrane region" description="Helical" evidence="1">
    <location>
        <begin position="55"/>
        <end position="72"/>
    </location>
</feature>
<reference evidence="3" key="1">
    <citation type="journal article" date="2019" name="Int. J. Syst. Evol. Microbiol.">
        <title>The Global Catalogue of Microorganisms (GCM) 10K type strain sequencing project: providing services to taxonomists for standard genome sequencing and annotation.</title>
        <authorList>
            <consortium name="The Broad Institute Genomics Platform"/>
            <consortium name="The Broad Institute Genome Sequencing Center for Infectious Disease"/>
            <person name="Wu L."/>
            <person name="Ma J."/>
        </authorList>
    </citation>
    <scope>NUCLEOTIDE SEQUENCE [LARGE SCALE GENOMIC DNA]</scope>
    <source>
        <strain evidence="3">JCM 17926</strain>
    </source>
</reference>
<proteinExistence type="predicted"/>